<dbReference type="AlphaFoldDB" id="A0AAD5R4Y7"/>
<keyword evidence="2" id="KW-1185">Reference proteome</keyword>
<gene>
    <name evidence="1" type="ORF">KIN20_031027</name>
</gene>
<dbReference type="EMBL" id="JAHQIW010006592">
    <property type="protein sequence ID" value="KAJ1369542.1"/>
    <property type="molecule type" value="Genomic_DNA"/>
</dbReference>
<name>A0AAD5R4Y7_PARTN</name>
<organism evidence="1 2">
    <name type="scientific">Parelaphostrongylus tenuis</name>
    <name type="common">Meningeal worm</name>
    <dbReference type="NCBI Taxonomy" id="148309"/>
    <lineage>
        <taxon>Eukaryota</taxon>
        <taxon>Metazoa</taxon>
        <taxon>Ecdysozoa</taxon>
        <taxon>Nematoda</taxon>
        <taxon>Chromadorea</taxon>
        <taxon>Rhabditida</taxon>
        <taxon>Rhabditina</taxon>
        <taxon>Rhabditomorpha</taxon>
        <taxon>Strongyloidea</taxon>
        <taxon>Metastrongylidae</taxon>
        <taxon>Parelaphostrongylus</taxon>
    </lineage>
</organism>
<proteinExistence type="predicted"/>
<comment type="caution">
    <text evidence="1">The sequence shown here is derived from an EMBL/GenBank/DDBJ whole genome shotgun (WGS) entry which is preliminary data.</text>
</comment>
<evidence type="ECO:0000313" key="2">
    <source>
        <dbReference type="Proteomes" id="UP001196413"/>
    </source>
</evidence>
<accession>A0AAD5R4Y7</accession>
<dbReference type="PANTHER" id="PTHR46671">
    <property type="entry name" value="PROTEIN CBG11221"/>
    <property type="match status" value="1"/>
</dbReference>
<dbReference type="Proteomes" id="UP001196413">
    <property type="component" value="Unassembled WGS sequence"/>
</dbReference>
<sequence>MRCKVIDAEAFDAVNALHAVILLRRAVPMCVRKPCAPYRIDKFVFMFYMPFMERVTAKRASGVQRVSACAPNQKSDKLRKPKKTPKLRFFQIYINLSGPDNAGFNGYLRDSLDEYINEMCVIEWVWKPKRKVASSKRYRNVKHSSIFAATARKKKPFSRERQAKLTTRFRHRPETSHLDCARLFAGDKGYADEVVSQRVVMISHGELDMNCEAIRLRVLTYSHQPVTN</sequence>
<dbReference type="PANTHER" id="PTHR46671:SF7">
    <property type="entry name" value="CORE-2_I-BRANCHING ENZYME"/>
    <property type="match status" value="1"/>
</dbReference>
<protein>
    <submittedName>
        <fullName evidence="1">Uncharacterized protein</fullName>
    </submittedName>
</protein>
<reference evidence="1" key="1">
    <citation type="submission" date="2021-06" db="EMBL/GenBank/DDBJ databases">
        <title>Parelaphostrongylus tenuis whole genome reference sequence.</title>
        <authorList>
            <person name="Garwood T.J."/>
            <person name="Larsen P.A."/>
            <person name="Fountain-Jones N.M."/>
            <person name="Garbe J.R."/>
            <person name="Macchietto M.G."/>
            <person name="Kania S.A."/>
            <person name="Gerhold R.W."/>
            <person name="Richards J.E."/>
            <person name="Wolf T.M."/>
        </authorList>
    </citation>
    <scope>NUCLEOTIDE SEQUENCE</scope>
    <source>
        <strain evidence="1">MNPRO001-30</strain>
        <tissue evidence="1">Meninges</tissue>
    </source>
</reference>
<evidence type="ECO:0000313" key="1">
    <source>
        <dbReference type="EMBL" id="KAJ1369542.1"/>
    </source>
</evidence>